<dbReference type="VEuPathDB" id="TriTrypDB:LtaPh_1010500"/>
<keyword evidence="1" id="KW-1133">Transmembrane helix</keyword>
<keyword evidence="1" id="KW-0472">Membrane</keyword>
<organism evidence="2 3">
    <name type="scientific">Leishmania tarentolae</name>
    <name type="common">Sauroleishmania tarentolae</name>
    <dbReference type="NCBI Taxonomy" id="5689"/>
    <lineage>
        <taxon>Eukaryota</taxon>
        <taxon>Discoba</taxon>
        <taxon>Euglenozoa</taxon>
        <taxon>Kinetoplastea</taxon>
        <taxon>Metakinetoplastina</taxon>
        <taxon>Trypanosomatida</taxon>
        <taxon>Trypanosomatidae</taxon>
        <taxon>Leishmaniinae</taxon>
        <taxon>Leishmania</taxon>
        <taxon>lizard Leishmania</taxon>
    </lineage>
</organism>
<reference evidence="2" key="1">
    <citation type="submission" date="2019-11" db="EMBL/GenBank/DDBJ databases">
        <title>Leishmania tarentolae CDS.</title>
        <authorList>
            <person name="Goto Y."/>
            <person name="Yamagishi J."/>
        </authorList>
    </citation>
    <scope>NUCLEOTIDE SEQUENCE [LARGE SCALE GENOMIC DNA]</scope>
    <source>
        <strain evidence="2">Parrot Tar II</strain>
    </source>
</reference>
<dbReference type="EMBL" id="BLBS01000012">
    <property type="protein sequence ID" value="GET86531.1"/>
    <property type="molecule type" value="Genomic_DNA"/>
</dbReference>
<dbReference type="OrthoDB" id="342730at2759"/>
<dbReference type="SUPFAM" id="SSF101898">
    <property type="entry name" value="NHL repeat"/>
    <property type="match status" value="1"/>
</dbReference>
<gene>
    <name evidence="2" type="ORF">LtaPh_1010500</name>
</gene>
<proteinExistence type="predicted"/>
<feature type="transmembrane region" description="Helical" evidence="1">
    <location>
        <begin position="630"/>
        <end position="656"/>
    </location>
</feature>
<dbReference type="Gene3D" id="2.120.10.30">
    <property type="entry name" value="TolB, C-terminal domain"/>
    <property type="match status" value="1"/>
</dbReference>
<dbReference type="AlphaFoldDB" id="A0A640KBH4"/>
<keyword evidence="3" id="KW-1185">Reference proteome</keyword>
<evidence type="ECO:0000313" key="3">
    <source>
        <dbReference type="Proteomes" id="UP000419144"/>
    </source>
</evidence>
<evidence type="ECO:0000256" key="1">
    <source>
        <dbReference type="SAM" id="Phobius"/>
    </source>
</evidence>
<keyword evidence="1" id="KW-0812">Transmembrane</keyword>
<accession>A0A640KBH4</accession>
<sequence length="659" mass="70350">MGGCGPCSLSLSLKGVLPTPSLFRTSGVDHHFSIVSLSTSALRAAVVVGAPCVPYTPHTLSLRLHSFVPPPPPQHTHRSRISLFLFHLSQHTNTRERMSQSASVTARRLPVLKERGPSSHLLCAAALALICVLLQGTAPAAAQESSSDDYHDGRYYYRVIFRSASGAGDPVDGPSGVGRYGVIGYGGAMVEGGVVFSDMGGSGSAIRMISRNGYLSTIAGNPRKRGARDGPADETLFSGIPSGDSRANSLVYGNGGFYLADTLNDALRFTDATTKVTSTILNDNILKTPNSLAVSIISSRTSVFISNTGYHSVLYIPSLGSPVGQVNFTSDPNFVPGAISVFPNLNRAFIVNATLQIYCWSYTQPSSQSWMVSTPLKADFGRILKASEDGTKALYVTTNGSTIAALDATASPTDSPSLVPQKMIDLDTSFIGGKVQLFFERTSDSWYILTTTQFLIVSSTPIPPDGKSSTNIAAFPTAAFPTNDSCLMSQAYHWLRTDATEAYGTSNFQNEFLVPPTNIPKLVDGSLNVSAWCGNITTGHSYDGTILIMSFWGPEGHDPSYTQNLLSASPWRRTREFLESLKKNGWDLGPFCPFNCTTTCKEITAPKCPTYKTESACDDICKGAIASSAVMAAAGVVLLILMIISPSNIFTAVVMVPII</sequence>
<protein>
    <submittedName>
        <fullName evidence="2">Flagellar glycoprotein-like protein</fullName>
    </submittedName>
</protein>
<comment type="caution">
    <text evidence="2">The sequence shown here is derived from an EMBL/GenBank/DDBJ whole genome shotgun (WGS) entry which is preliminary data.</text>
</comment>
<dbReference type="InterPro" id="IPR011042">
    <property type="entry name" value="6-blade_b-propeller_TolB-like"/>
</dbReference>
<name>A0A640KBH4_LEITA</name>
<evidence type="ECO:0000313" key="2">
    <source>
        <dbReference type="EMBL" id="GET86531.1"/>
    </source>
</evidence>
<dbReference type="Proteomes" id="UP000419144">
    <property type="component" value="Unassembled WGS sequence"/>
</dbReference>